<feature type="compositionally biased region" description="Basic and acidic residues" evidence="1">
    <location>
        <begin position="12"/>
        <end position="24"/>
    </location>
</feature>
<dbReference type="Pfam" id="PF10118">
    <property type="entry name" value="Metal_hydrol"/>
    <property type="match status" value="1"/>
</dbReference>
<keyword evidence="2" id="KW-0378">Hydrolase</keyword>
<dbReference type="EMBL" id="JABWMH010000005">
    <property type="protein sequence ID" value="NVD29374.1"/>
    <property type="molecule type" value="Genomic_DNA"/>
</dbReference>
<gene>
    <name evidence="2" type="ORF">HUO14_15860</name>
</gene>
<dbReference type="PIRSF" id="PIRSF007580">
    <property type="entry name" value="UCP07580"/>
    <property type="match status" value="1"/>
</dbReference>
<dbReference type="GO" id="GO:0016787">
    <property type="term" value="F:hydrolase activity"/>
    <property type="evidence" value="ECO:0007669"/>
    <property type="project" value="UniProtKB-KW"/>
</dbReference>
<sequence length="325" mass="37527">MDRIPATAKSPTDAERPQETDARKNPTPIDLNIQCRNRHFASAVIERRRWIGGDPYASAFFNCLSAIFPKGEALFIEVLKKYRDRTPPKLQGEIRSFIQQEATHSREHHFFNQHLASCDLDISRLEESISNVVSYIRAQPEIIHLVATMCIEHITAILAAEVIANPRHFEHADEEQRKLWLWHSSEEVEHKGVAYDTWLHITRDWNPLKRWYVRSAFMAKISLGFTINRTRGVIDLLRQDGITGFRAWIGLAHYALVGPAPLRRTIWPWLQFFKPGFHPWDIDDRHLIQLAESEYEAAIMDQPPVTVAALVPKDAPVEEYVKKVA</sequence>
<keyword evidence="3" id="KW-1185">Reference proteome</keyword>
<comment type="caution">
    <text evidence="2">The sequence shown here is derived from an EMBL/GenBank/DDBJ whole genome shotgun (WGS) entry which is preliminary data.</text>
</comment>
<name>A0ABX2N6P9_9SPHN</name>
<evidence type="ECO:0000313" key="3">
    <source>
        <dbReference type="Proteomes" id="UP000652427"/>
    </source>
</evidence>
<dbReference type="InterPro" id="IPR016516">
    <property type="entry name" value="UCP07580"/>
</dbReference>
<feature type="region of interest" description="Disordered" evidence="1">
    <location>
        <begin position="1"/>
        <end position="28"/>
    </location>
</feature>
<dbReference type="RefSeq" id="WP_176280806.1">
    <property type="nucleotide sequence ID" value="NZ_JABWMH010000005.1"/>
</dbReference>
<dbReference type="PANTHER" id="PTHR39456">
    <property type="entry name" value="METAL-DEPENDENT HYDROLASE"/>
    <property type="match status" value="1"/>
</dbReference>
<dbReference type="PANTHER" id="PTHR39456:SF1">
    <property type="entry name" value="METAL-DEPENDENT HYDROLASE"/>
    <property type="match status" value="1"/>
</dbReference>
<reference evidence="2 3" key="1">
    <citation type="submission" date="2020-06" db="EMBL/GenBank/DDBJ databases">
        <authorList>
            <person name="Kim S.-J."/>
            <person name="Park S.-J."/>
        </authorList>
    </citation>
    <scope>NUCLEOTIDE SEQUENCE [LARGE SCALE GENOMIC DNA]</scope>
    <source>
        <strain evidence="2 3">SW-151</strain>
    </source>
</reference>
<accession>A0ABX2N6P9</accession>
<proteinExistence type="predicted"/>
<protein>
    <submittedName>
        <fullName evidence="2">Metal-dependent hydrolase</fullName>
    </submittedName>
</protein>
<evidence type="ECO:0000313" key="2">
    <source>
        <dbReference type="EMBL" id="NVD29374.1"/>
    </source>
</evidence>
<evidence type="ECO:0000256" key="1">
    <source>
        <dbReference type="SAM" id="MobiDB-lite"/>
    </source>
</evidence>
<organism evidence="2 3">
    <name type="scientific">Parasphingorhabdus flavimaris</name>
    <dbReference type="NCBI Taxonomy" id="266812"/>
    <lineage>
        <taxon>Bacteria</taxon>
        <taxon>Pseudomonadati</taxon>
        <taxon>Pseudomonadota</taxon>
        <taxon>Alphaproteobacteria</taxon>
        <taxon>Sphingomonadales</taxon>
        <taxon>Sphingomonadaceae</taxon>
        <taxon>Parasphingorhabdus</taxon>
    </lineage>
</organism>
<dbReference type="Proteomes" id="UP000652427">
    <property type="component" value="Unassembled WGS sequence"/>
</dbReference>